<dbReference type="EMBL" id="RCZH01000012">
    <property type="protein sequence ID" value="TPG37734.1"/>
    <property type="molecule type" value="Genomic_DNA"/>
</dbReference>
<evidence type="ECO:0000313" key="1">
    <source>
        <dbReference type="EMBL" id="TPG37734.1"/>
    </source>
</evidence>
<evidence type="ECO:0000313" key="2">
    <source>
        <dbReference type="Proteomes" id="UP000319700"/>
    </source>
</evidence>
<proteinExistence type="predicted"/>
<dbReference type="RefSeq" id="WP_140509405.1">
    <property type="nucleotide sequence ID" value="NZ_RCZH01000012.1"/>
</dbReference>
<comment type="caution">
    <text evidence="1">The sequence shown here is derived from an EMBL/GenBank/DDBJ whole genome shotgun (WGS) entry which is preliminary data.</text>
</comment>
<dbReference type="AlphaFoldDB" id="A0A502EKT8"/>
<gene>
    <name evidence="1" type="ORF">EAH81_17535</name>
</gene>
<keyword evidence="2" id="KW-1185">Reference proteome</keyword>
<dbReference type="Proteomes" id="UP000319700">
    <property type="component" value="Unassembled WGS sequence"/>
</dbReference>
<protein>
    <submittedName>
        <fullName evidence="1">Uncharacterized protein</fullName>
    </submittedName>
</protein>
<sequence>MKDYVDKLVEIKIRGYEYFIGVFINYGKEWVIIRNISGDYIIDGFKIINRKFIVSISLINSEPLKTIVKLKHLNFVYKLDYDLNNTVSLIRDIKKNGDLIFVLLANEDMAFVGFVDEIHQKSLNLRDLTSKGEMSGFVKNYKFDKIRIIETKTDYLDSLEIYLKYTQKG</sequence>
<organism evidence="1 2">
    <name type="scientific">Flavobacterium pectinovorum</name>
    <dbReference type="NCBI Taxonomy" id="29533"/>
    <lineage>
        <taxon>Bacteria</taxon>
        <taxon>Pseudomonadati</taxon>
        <taxon>Bacteroidota</taxon>
        <taxon>Flavobacteriia</taxon>
        <taxon>Flavobacteriales</taxon>
        <taxon>Flavobacteriaceae</taxon>
        <taxon>Flavobacterium</taxon>
    </lineage>
</organism>
<reference evidence="1 2" key="1">
    <citation type="journal article" date="2019" name="Environ. Microbiol.">
        <title>Species interactions and distinct microbial communities in high Arctic permafrost affected cryosols are associated with the CH4 and CO2 gas fluxes.</title>
        <authorList>
            <person name="Altshuler I."/>
            <person name="Hamel J."/>
            <person name="Turney S."/>
            <person name="Magnuson E."/>
            <person name="Levesque R."/>
            <person name="Greer C."/>
            <person name="Whyte L.G."/>
        </authorList>
    </citation>
    <scope>NUCLEOTIDE SEQUENCE [LARGE SCALE GENOMIC DNA]</scope>
    <source>
        <strain evidence="1 2">42</strain>
    </source>
</reference>
<accession>A0A502EKT8</accession>
<dbReference type="OrthoDB" id="893348at2"/>
<name>A0A502EKT8_9FLAO</name>